<dbReference type="Proteomes" id="UP000656813">
    <property type="component" value="Unassembled WGS sequence"/>
</dbReference>
<reference evidence="2" key="1">
    <citation type="journal article" date="2014" name="Int. J. Syst. Evol. Microbiol.">
        <title>Complete genome sequence of Corynebacterium casei LMG S-19264T (=DSM 44701T), isolated from a smear-ripened cheese.</title>
        <authorList>
            <consortium name="US DOE Joint Genome Institute (JGI-PGF)"/>
            <person name="Walter F."/>
            <person name="Albersmeier A."/>
            <person name="Kalinowski J."/>
            <person name="Ruckert C."/>
        </authorList>
    </citation>
    <scope>NUCLEOTIDE SEQUENCE</scope>
    <source>
        <strain evidence="2">CGMCC 1.12777</strain>
    </source>
</reference>
<proteinExistence type="predicted"/>
<keyword evidence="3" id="KW-1185">Reference proteome</keyword>
<dbReference type="EMBL" id="BMFV01000011">
    <property type="protein sequence ID" value="GGH80682.1"/>
    <property type="molecule type" value="Genomic_DNA"/>
</dbReference>
<name>A0A8J3EMH7_9BACL</name>
<comment type="caution">
    <text evidence="2">The sequence shown here is derived from an EMBL/GenBank/DDBJ whole genome shotgun (WGS) entry which is preliminary data.</text>
</comment>
<dbReference type="Pfam" id="PF13037">
    <property type="entry name" value="DUF3898"/>
    <property type="match status" value="1"/>
</dbReference>
<protein>
    <recommendedName>
        <fullName evidence="1">DUF3898 domain-containing protein</fullName>
    </recommendedName>
</protein>
<dbReference type="Pfam" id="PF13039">
    <property type="entry name" value="DUF3900"/>
    <property type="match status" value="1"/>
</dbReference>
<feature type="domain" description="DUF3898" evidence="1">
    <location>
        <begin position="261"/>
        <end position="350"/>
    </location>
</feature>
<dbReference type="InterPro" id="IPR025006">
    <property type="entry name" value="DUF3900"/>
</dbReference>
<gene>
    <name evidence="2" type="ORF">GCM10007096_17450</name>
</gene>
<reference evidence="2" key="2">
    <citation type="submission" date="2020-09" db="EMBL/GenBank/DDBJ databases">
        <authorList>
            <person name="Sun Q."/>
            <person name="Zhou Y."/>
        </authorList>
    </citation>
    <scope>NUCLEOTIDE SEQUENCE</scope>
    <source>
        <strain evidence="2">CGMCC 1.12777</strain>
    </source>
</reference>
<dbReference type="RefSeq" id="WP_188497020.1">
    <property type="nucleotide sequence ID" value="NZ_BMFV01000011.1"/>
</dbReference>
<evidence type="ECO:0000313" key="3">
    <source>
        <dbReference type="Proteomes" id="UP000656813"/>
    </source>
</evidence>
<organism evidence="2 3">
    <name type="scientific">Pullulanibacillus pueri</name>
    <dbReference type="NCBI Taxonomy" id="1437324"/>
    <lineage>
        <taxon>Bacteria</taxon>
        <taxon>Bacillati</taxon>
        <taxon>Bacillota</taxon>
        <taxon>Bacilli</taxon>
        <taxon>Bacillales</taxon>
        <taxon>Sporolactobacillaceae</taxon>
        <taxon>Pullulanibacillus</taxon>
    </lineage>
</organism>
<evidence type="ECO:0000313" key="2">
    <source>
        <dbReference type="EMBL" id="GGH80682.1"/>
    </source>
</evidence>
<dbReference type="InterPro" id="IPR025012">
    <property type="entry name" value="DUF3898"/>
</dbReference>
<sequence length="359" mass="41667">MDFDIIYLSFFVINVEGNEEQAIKSFKYFQTLDQQSYEESQLKDFLNGELLKISKRKVDRHPKTEQVPTKIGRFIVEPGHELSSNPNFNQFQAIRHAESLEEFKQGAEQMVRTYLDTSAVRGGVFLVALAKLNKYFDEPFVFILKCDFEAKVASISDESSLIRNIDRAITTKNMKSIMYPFMPEEGMVEEAELKLHQASHARYFEDFLRFVEYGESMPTIVKNQMLNMAEEHIKESFEAESEEREQHETMLADWAESTEREIKETWSTDQVQEATATLVEQKPDLDLKVNLDHVFVKALLSDFGETVHLAKLNGKYVMMIESDSVVFNKGYSPVEFLKPDSFEKVVKRIENKYHKGLNE</sequence>
<accession>A0A8J3EMH7</accession>
<evidence type="ECO:0000259" key="1">
    <source>
        <dbReference type="Pfam" id="PF13037"/>
    </source>
</evidence>
<dbReference type="AlphaFoldDB" id="A0A8J3EMH7"/>